<dbReference type="PANTHER" id="PTHR30195:SF16">
    <property type="entry name" value="TYPE I RESTRICTION ENZYME ENDONUCLEASE SUBUNIT"/>
    <property type="match status" value="1"/>
</dbReference>
<dbReference type="Gene3D" id="3.90.1570.50">
    <property type="match status" value="1"/>
</dbReference>
<dbReference type="InterPro" id="IPR040980">
    <property type="entry name" value="SWI2_SNF2"/>
</dbReference>
<dbReference type="GO" id="GO:0005524">
    <property type="term" value="F:ATP binding"/>
    <property type="evidence" value="ECO:0007669"/>
    <property type="project" value="UniProtKB-KW"/>
</dbReference>
<keyword evidence="3" id="KW-0540">Nuclease</keyword>
<keyword evidence="5 10" id="KW-0680">Restriction system</keyword>
<dbReference type="InterPro" id="IPR007409">
    <property type="entry name" value="Restrct_endonuc_type1_HsdR_N"/>
</dbReference>
<dbReference type="CDD" id="cd18800">
    <property type="entry name" value="SF2_C_EcoR124I-like"/>
    <property type="match status" value="1"/>
</dbReference>
<evidence type="ECO:0000256" key="5">
    <source>
        <dbReference type="ARBA" id="ARBA00022747"/>
    </source>
</evidence>
<dbReference type="GO" id="GO:0003677">
    <property type="term" value="F:DNA binding"/>
    <property type="evidence" value="ECO:0007669"/>
    <property type="project" value="UniProtKB-KW"/>
</dbReference>
<evidence type="ECO:0000256" key="7">
    <source>
        <dbReference type="ARBA" id="ARBA00022801"/>
    </source>
</evidence>
<keyword evidence="8 10" id="KW-0067">ATP-binding</keyword>
<dbReference type="OrthoDB" id="9758243at2"/>
<dbReference type="NCBIfam" id="TIGR00348">
    <property type="entry name" value="hsdR"/>
    <property type="match status" value="1"/>
</dbReference>
<evidence type="ECO:0000256" key="9">
    <source>
        <dbReference type="ARBA" id="ARBA00023125"/>
    </source>
</evidence>
<comment type="function">
    <text evidence="10">Subunit R is required for both nuclease and ATPase activities, but not for modification.</text>
</comment>
<comment type="subunit">
    <text evidence="10">The type I restriction/modification system is composed of three polypeptides R, M and S.</text>
</comment>
<dbReference type="EC" id="3.1.21.3" evidence="10"/>
<evidence type="ECO:0000256" key="1">
    <source>
        <dbReference type="ARBA" id="ARBA00000851"/>
    </source>
</evidence>
<name>A0A1Y2SN43_9GAMM</name>
<dbReference type="Gene3D" id="3.40.50.300">
    <property type="entry name" value="P-loop containing nucleotide triphosphate hydrolases"/>
    <property type="match status" value="2"/>
</dbReference>
<reference evidence="12 13" key="1">
    <citation type="submission" date="2017-01" db="EMBL/GenBank/DDBJ databases">
        <title>Deconstructing symbiosis and pathogenesis requirements using a combined genomic-metabolomic approach.</title>
        <authorList>
            <person name="Tobias N.J."/>
            <person name="Wolff H."/>
            <person name="Djahanschiri B."/>
            <person name="Ebersberger I."/>
            <person name="Bode H.B."/>
        </authorList>
    </citation>
    <scope>NUCLEOTIDE SEQUENCE [LARGE SCALE GENOMIC DNA]</scope>
    <source>
        <strain evidence="12 13">DSM 4764</strain>
    </source>
</reference>
<evidence type="ECO:0000256" key="6">
    <source>
        <dbReference type="ARBA" id="ARBA00022759"/>
    </source>
</evidence>
<dbReference type="Pfam" id="PF18766">
    <property type="entry name" value="SWI2_SNF2"/>
    <property type="match status" value="1"/>
</dbReference>
<dbReference type="STRING" id="40578.Xbed_02420"/>
<comment type="caution">
    <text evidence="12">The sequence shown here is derived from an EMBL/GenBank/DDBJ whole genome shotgun (WGS) entry which is preliminary data.</text>
</comment>
<evidence type="ECO:0000259" key="11">
    <source>
        <dbReference type="PROSITE" id="PS51192"/>
    </source>
</evidence>
<dbReference type="Pfam" id="PF22679">
    <property type="entry name" value="T1R_D3-like"/>
    <property type="match status" value="1"/>
</dbReference>
<dbReference type="InterPro" id="IPR055180">
    <property type="entry name" value="HsdR_RecA-like_helicase_dom_2"/>
</dbReference>
<evidence type="ECO:0000256" key="2">
    <source>
        <dbReference type="ARBA" id="ARBA00008598"/>
    </source>
</evidence>
<dbReference type="InterPro" id="IPR022625">
    <property type="entry name" value="TypeI_RM_Rsu_C"/>
</dbReference>
<keyword evidence="7 10" id="KW-0378">Hydrolase</keyword>
<dbReference type="SMART" id="SM00487">
    <property type="entry name" value="DEXDc"/>
    <property type="match status" value="1"/>
</dbReference>
<evidence type="ECO:0000256" key="8">
    <source>
        <dbReference type="ARBA" id="ARBA00022840"/>
    </source>
</evidence>
<dbReference type="InterPro" id="IPR027417">
    <property type="entry name" value="P-loop_NTPase"/>
</dbReference>
<evidence type="ECO:0000256" key="3">
    <source>
        <dbReference type="ARBA" id="ARBA00022722"/>
    </source>
</evidence>
<dbReference type="SUPFAM" id="SSF52540">
    <property type="entry name" value="P-loop containing nucleoside triphosphate hydrolases"/>
    <property type="match status" value="1"/>
</dbReference>
<dbReference type="InterPro" id="IPR004473">
    <property type="entry name" value="Restrct_endonuc_typeI_HsdR"/>
</dbReference>
<keyword evidence="4 10" id="KW-0547">Nucleotide-binding</keyword>
<evidence type="ECO:0000313" key="12">
    <source>
        <dbReference type="EMBL" id="OTA19377.1"/>
    </source>
</evidence>
<dbReference type="CDD" id="cd22332">
    <property type="entry name" value="HsdR_N"/>
    <property type="match status" value="1"/>
</dbReference>
<dbReference type="EMBL" id="MUBK01000019">
    <property type="protein sequence ID" value="OTA19377.1"/>
    <property type="molecule type" value="Genomic_DNA"/>
</dbReference>
<dbReference type="InterPro" id="IPR051268">
    <property type="entry name" value="Type-I_R_enzyme_R_subunit"/>
</dbReference>
<feature type="domain" description="Helicase ATP-binding" evidence="11">
    <location>
        <begin position="282"/>
        <end position="453"/>
    </location>
</feature>
<gene>
    <name evidence="12" type="ORF">Xbed_02420</name>
</gene>
<evidence type="ECO:0000256" key="4">
    <source>
        <dbReference type="ARBA" id="ARBA00022741"/>
    </source>
</evidence>
<dbReference type="AlphaFoldDB" id="A0A1Y2SN43"/>
<keyword evidence="6" id="KW-0255">Endonuclease</keyword>
<proteinExistence type="inferred from homology"/>
<sequence>MTYTSEAQFEQDVISELCKKGWEDKVLANLTEADLLQNWADILYQNNNSIDRLNNVPLSQSEMQQIIEQIIALKTPLKLNGFINGKTVSIKRDNAADTLHYGKEISLNIYDRQEIAAGKSRYQIVQQPRFERKSAVQHDRRGDLLLLINGMPVIHLELKRSGVPVIEACNQIEKYTHEGHFSGGIMALVQVFVAMNPDNTLYFANPGKDGIFNHDYYFQWADFSNEPINHWQKVIEGLLSIPMAHQLIGFYTVADNADGILKVMRSYQYYAANAISSKVASLDWSIKNKGGYIWHTTGSGKTMTSFKSAQLIANSGDADKVVFLMDRIELGTQSLEEYRSFADASDDVQGTENTHVLIAKLKSIKPSDGLIVTSIQKMSNIHDEGQLKTADIDCINQKRIVFIVDEAHRSTFGDMLSIIKATFPNAVFFGFTGTPIQEENQKKDSTTSTIFGDELHRYSIADGIRDGNVLGFDPCKVMTYRDDDLREAVALEKAKATSVAEVFADPAKTKIYEKYMDSARVPMATQEIKGKKVRGIEELLPATQYDRIEHKQQVINDILANWVRFSRNNQFHGIFATHSIPDALQYYRLFKQQAPQLKITALFDPNLDNKGNAVTKEAGLIEIIEDYNKTYNTTCTLPTHAQFKKDIAARLAHKKPYQYVEQQPDQQLHLLIVVDQMLTGYDSKWVNTLYLDKELEYANIIQAFSRTNRLFGIDKPFGNIRYYRKPHTMELNINKALKLYSGDRPYGVFVEKLEDNLHSLNEKFSEIEIIFKNAKISDFSQLPKDEETRAKFASLFNEFSKILEAAKVQGFHWQKNSYSFEETGNTVDIDFDENQYQAMLQRYKELSSSSGNGGNTPAVPYAILGYLTKQNTGRIDHNYMNAQFTKFLKQCDQPNVTPEEMQQTLDELHKSFATLSQAEQKQANKLLIDIQAGNLIIEAGKTLQDYITQAQAEEEDKALQVMVDALGVDSKQLKALMKGNLSTANLNDYGRFDALKATVDKAKAKAYLEDKLGAKLTPPKVNIELNKLLREFILQSQRDKEY</sequence>
<keyword evidence="13" id="KW-1185">Reference proteome</keyword>
<dbReference type="RefSeq" id="WP_086113159.1">
    <property type="nucleotide sequence ID" value="NZ_CAWNHF010000101.1"/>
</dbReference>
<accession>A0A1Y2SN43</accession>
<comment type="similarity">
    <text evidence="2 10">Belongs to the HsdR family.</text>
</comment>
<evidence type="ECO:0000256" key="10">
    <source>
        <dbReference type="RuleBase" id="RU364115"/>
    </source>
</evidence>
<dbReference type="PANTHER" id="PTHR30195">
    <property type="entry name" value="TYPE I SITE-SPECIFIC DEOXYRIBONUCLEASE PROTEIN SUBUNIT M AND R"/>
    <property type="match status" value="1"/>
</dbReference>
<dbReference type="GO" id="GO:0009307">
    <property type="term" value="P:DNA restriction-modification system"/>
    <property type="evidence" value="ECO:0007669"/>
    <property type="project" value="UniProtKB-KW"/>
</dbReference>
<organism evidence="12 13">
    <name type="scientific">Xenorhabdus beddingii</name>
    <dbReference type="NCBI Taxonomy" id="40578"/>
    <lineage>
        <taxon>Bacteria</taxon>
        <taxon>Pseudomonadati</taxon>
        <taxon>Pseudomonadota</taxon>
        <taxon>Gammaproteobacteria</taxon>
        <taxon>Enterobacterales</taxon>
        <taxon>Morganellaceae</taxon>
        <taxon>Xenorhabdus</taxon>
    </lineage>
</organism>
<comment type="catalytic activity">
    <reaction evidence="1 10">
        <text>Endonucleolytic cleavage of DNA to give random double-stranded fragments with terminal 5'-phosphates, ATP is simultaneously hydrolyzed.</text>
        <dbReference type="EC" id="3.1.21.3"/>
    </reaction>
</comment>
<dbReference type="Pfam" id="PF04313">
    <property type="entry name" value="HSDR_N"/>
    <property type="match status" value="1"/>
</dbReference>
<dbReference type="GO" id="GO:0009035">
    <property type="term" value="F:type I site-specific deoxyribonuclease activity"/>
    <property type="evidence" value="ECO:0007669"/>
    <property type="project" value="UniProtKB-EC"/>
</dbReference>
<dbReference type="PROSITE" id="PS51192">
    <property type="entry name" value="HELICASE_ATP_BIND_1"/>
    <property type="match status" value="1"/>
</dbReference>
<dbReference type="Proteomes" id="UP000194204">
    <property type="component" value="Unassembled WGS sequence"/>
</dbReference>
<dbReference type="Pfam" id="PF12008">
    <property type="entry name" value="EcoR124_C"/>
    <property type="match status" value="1"/>
</dbReference>
<keyword evidence="9 10" id="KW-0238">DNA-binding</keyword>
<evidence type="ECO:0000313" key="13">
    <source>
        <dbReference type="Proteomes" id="UP000194204"/>
    </source>
</evidence>
<protein>
    <recommendedName>
        <fullName evidence="10">Type I restriction enzyme endonuclease subunit</fullName>
        <shortName evidence="10">R protein</shortName>
        <ecNumber evidence="10">3.1.21.3</ecNumber>
    </recommendedName>
</protein>
<dbReference type="InterPro" id="IPR014001">
    <property type="entry name" value="Helicase_ATP-bd"/>
</dbReference>